<dbReference type="Pfam" id="PF00050">
    <property type="entry name" value="Kazal_1"/>
    <property type="match status" value="10"/>
</dbReference>
<dbReference type="PROSITE" id="PS51465">
    <property type="entry name" value="KAZAL_2"/>
    <property type="match status" value="10"/>
</dbReference>
<keyword evidence="1 8" id="KW-0646">Protease inhibitor</keyword>
<dbReference type="GO" id="GO:0005576">
    <property type="term" value="C:extracellular region"/>
    <property type="evidence" value="ECO:0007669"/>
    <property type="project" value="TreeGrafter"/>
</dbReference>
<feature type="domain" description="Kazal-like" evidence="6">
    <location>
        <begin position="448"/>
        <end position="507"/>
    </location>
</feature>
<evidence type="ECO:0000256" key="5">
    <source>
        <dbReference type="SAM" id="SignalP"/>
    </source>
</evidence>
<dbReference type="InterPro" id="IPR050653">
    <property type="entry name" value="Prot_Inhib_GrowthFact_Antg"/>
</dbReference>
<feature type="region of interest" description="Disordered" evidence="4">
    <location>
        <begin position="152"/>
        <end position="173"/>
    </location>
</feature>
<dbReference type="GO" id="GO:0030154">
    <property type="term" value="P:cell differentiation"/>
    <property type="evidence" value="ECO:0007669"/>
    <property type="project" value="TreeGrafter"/>
</dbReference>
<name>A0A6P4Z6P0_BRABE</name>
<dbReference type="PANTHER" id="PTHR10913">
    <property type="entry name" value="FOLLISTATIN-RELATED"/>
    <property type="match status" value="1"/>
</dbReference>
<dbReference type="Proteomes" id="UP000515135">
    <property type="component" value="Unplaced"/>
</dbReference>
<proteinExistence type="predicted"/>
<dbReference type="PANTHER" id="PTHR10913:SF45">
    <property type="entry name" value="FOLLISTATIN, ISOFORM A-RELATED"/>
    <property type="match status" value="1"/>
</dbReference>
<dbReference type="RefSeq" id="XP_019637105.1">
    <property type="nucleotide sequence ID" value="XM_019781546.1"/>
</dbReference>
<reference evidence="8" key="1">
    <citation type="submission" date="2025-08" db="UniProtKB">
        <authorList>
            <consortium name="RefSeq"/>
        </authorList>
    </citation>
    <scope>IDENTIFICATION</scope>
    <source>
        <tissue evidence="8">Gonad</tissue>
    </source>
</reference>
<feature type="compositionally biased region" description="Basic and acidic residues" evidence="4">
    <location>
        <begin position="328"/>
        <end position="346"/>
    </location>
</feature>
<accession>A0A6P4Z6P0</accession>
<evidence type="ECO:0000313" key="8">
    <source>
        <dbReference type="RefSeq" id="XP_019637105.1"/>
    </source>
</evidence>
<dbReference type="SMART" id="SM00280">
    <property type="entry name" value="KAZAL"/>
    <property type="match status" value="10"/>
</dbReference>
<protein>
    <submittedName>
        <fullName evidence="8">Serine protease inhibitor Kazal-type 5-like isoform X1</fullName>
    </submittedName>
</protein>
<dbReference type="InterPro" id="IPR002350">
    <property type="entry name" value="Kazal_dom"/>
</dbReference>
<feature type="domain" description="Kazal-like" evidence="6">
    <location>
        <begin position="806"/>
        <end position="865"/>
    </location>
</feature>
<feature type="domain" description="Kazal-like" evidence="6">
    <location>
        <begin position="99"/>
        <end position="158"/>
    </location>
</feature>
<feature type="domain" description="Kazal-like" evidence="6">
    <location>
        <begin position="633"/>
        <end position="692"/>
    </location>
</feature>
<dbReference type="CDD" id="cd00104">
    <property type="entry name" value="KAZAL_FS"/>
    <property type="match status" value="10"/>
</dbReference>
<feature type="domain" description="Kazal-like" evidence="6">
    <location>
        <begin position="710"/>
        <end position="769"/>
    </location>
</feature>
<evidence type="ECO:0000256" key="4">
    <source>
        <dbReference type="SAM" id="MobiDB-lite"/>
    </source>
</evidence>
<feature type="region of interest" description="Disordered" evidence="4">
    <location>
        <begin position="494"/>
        <end position="541"/>
    </location>
</feature>
<feature type="chain" id="PRO_5028006151" evidence="5">
    <location>
        <begin position="21"/>
        <end position="871"/>
    </location>
</feature>
<feature type="signal peptide" evidence="5">
    <location>
        <begin position="1"/>
        <end position="20"/>
    </location>
</feature>
<organism evidence="7 8">
    <name type="scientific">Branchiostoma belcheri</name>
    <name type="common">Amphioxus</name>
    <dbReference type="NCBI Taxonomy" id="7741"/>
    <lineage>
        <taxon>Eukaryota</taxon>
        <taxon>Metazoa</taxon>
        <taxon>Chordata</taxon>
        <taxon>Cephalochordata</taxon>
        <taxon>Leptocardii</taxon>
        <taxon>Amphioxiformes</taxon>
        <taxon>Branchiostomatidae</taxon>
        <taxon>Branchiostoma</taxon>
    </lineage>
</organism>
<dbReference type="Gene3D" id="3.30.60.30">
    <property type="match status" value="10"/>
</dbReference>
<dbReference type="InterPro" id="IPR036058">
    <property type="entry name" value="Kazal_dom_sf"/>
</dbReference>
<feature type="domain" description="Kazal-like" evidence="6">
    <location>
        <begin position="259"/>
        <end position="318"/>
    </location>
</feature>
<keyword evidence="7" id="KW-1185">Reference proteome</keyword>
<gene>
    <name evidence="8" type="primary">LOC109479564</name>
</gene>
<feature type="region of interest" description="Disordered" evidence="4">
    <location>
        <begin position="305"/>
        <end position="352"/>
    </location>
</feature>
<keyword evidence="5" id="KW-0732">Signal</keyword>
<evidence type="ECO:0000313" key="7">
    <source>
        <dbReference type="Proteomes" id="UP000515135"/>
    </source>
</evidence>
<sequence>MATRSFLLCTFSLLVAGSAAMVLREELLAVADCYRMGCPRIYDPVCGSDGKSYPSPCRFRQAACIVSVTDPKAEELTIVHKGECNPEPTIAEEQQQAQISDVDTCYDAPCTFIYMPVCASDGKTYPNECVFGQAVCAHSVTDASAPKLTVVSQGQCPETEDESAKKEEQQEQQEEEVVDITTCYSIACPRMYAPVCGSDRKTYSNICVLAKAACVVSVEDPAGPELTIDHKGECGSTSEEPIPQLIETKPKKEQKGEEVLDIETCQSTICPRLYLPVCGSDGKTYPNLCLLAKAACIASVENPSAPELTVDSKGECGSSDPVPQLIETKPKKEQKEEVKEVSKKGEQQQQQEDVVDIETCQSTICPRLYLPVCGSDGKTYPNLCLLAKAACIASVENPSAPELTVDSKGECGSSDPVPQLIETKPKKEQKEEVKEVAKKEEQQQQEEVLDIETCQSTICPRLYLPVCGSDGKTYPNLCLLAKAACIASVENPSAPELTVDSKGECGSSDPVSQLKETNPNRGQQKEDAKEVDKKGEQQQQEEVLDIETCQSTICPRLYLPVCGSDGKTYPNLCLLAKASCIASVENPSAPELTVDSKGECGSSDPVPQLIETKPKKEHEEEVKEVDKKEQQQQQDITMCNSIICPRLYLPMCGSDGKTYPNFCLLSKAACIASVENPAGPELTIASKGECGSSDPVPQLIISKPKQQEEEEPVTSCFKPGCPRIYLPVCGSDGKTYSNTCLFQQAACASQTADPSAPELTIVSKGTCDEQEEQQQRNKLQKAIDDVAHLLRQIEEEEPGQQQDQTEDPVLVCLEKVCGRKYLPVCASDGKTYHNTCLMDQASCVLSAVQPDAPAITAEYIGECGNPWPITS</sequence>
<dbReference type="SUPFAM" id="SSF100895">
    <property type="entry name" value="Kazal-type serine protease inhibitors"/>
    <property type="match status" value="10"/>
</dbReference>
<evidence type="ECO:0000256" key="3">
    <source>
        <dbReference type="ARBA" id="ARBA00023157"/>
    </source>
</evidence>
<dbReference type="OrthoDB" id="126772at2759"/>
<evidence type="ECO:0000256" key="1">
    <source>
        <dbReference type="ARBA" id="ARBA00022690"/>
    </source>
</evidence>
<dbReference type="FunFam" id="3.30.60.30:FF:000089">
    <property type="entry name" value="Uncharacterized protein"/>
    <property type="match status" value="6"/>
</dbReference>
<feature type="compositionally biased region" description="Basic and acidic residues" evidence="4">
    <location>
        <begin position="612"/>
        <end position="630"/>
    </location>
</feature>
<feature type="domain" description="Kazal-like" evidence="6">
    <location>
        <begin position="177"/>
        <end position="236"/>
    </location>
</feature>
<feature type="region of interest" description="Disordered" evidence="4">
    <location>
        <begin position="591"/>
        <end position="630"/>
    </location>
</feature>
<feature type="domain" description="Kazal-like" evidence="6">
    <location>
        <begin position="27"/>
        <end position="86"/>
    </location>
</feature>
<dbReference type="GeneID" id="109479564"/>
<feature type="domain" description="Kazal-like" evidence="6">
    <location>
        <begin position="543"/>
        <end position="602"/>
    </location>
</feature>
<keyword evidence="3" id="KW-1015">Disulfide bond</keyword>
<feature type="compositionally biased region" description="Basic and acidic residues" evidence="4">
    <location>
        <begin position="523"/>
        <end position="536"/>
    </location>
</feature>
<dbReference type="AlphaFoldDB" id="A0A6P4Z6P0"/>
<evidence type="ECO:0000256" key="2">
    <source>
        <dbReference type="ARBA" id="ARBA00022900"/>
    </source>
</evidence>
<dbReference type="KEGG" id="bbel:109479564"/>
<feature type="domain" description="Kazal-like" evidence="6">
    <location>
        <begin position="354"/>
        <end position="413"/>
    </location>
</feature>
<evidence type="ECO:0000259" key="6">
    <source>
        <dbReference type="PROSITE" id="PS51465"/>
    </source>
</evidence>
<dbReference type="GO" id="GO:0004867">
    <property type="term" value="F:serine-type endopeptidase inhibitor activity"/>
    <property type="evidence" value="ECO:0007669"/>
    <property type="project" value="UniProtKB-KW"/>
</dbReference>
<feature type="compositionally biased region" description="Polar residues" evidence="4">
    <location>
        <begin position="509"/>
        <end position="522"/>
    </location>
</feature>
<keyword evidence="2 8" id="KW-0722">Serine protease inhibitor</keyword>